<reference evidence="2 3" key="1">
    <citation type="journal article" date="2022" name="Nat. Plants">
        <title>Genomes of leafy and leafless Platanthera orchids illuminate the evolution of mycoheterotrophy.</title>
        <authorList>
            <person name="Li M.H."/>
            <person name="Liu K.W."/>
            <person name="Li Z."/>
            <person name="Lu H.C."/>
            <person name="Ye Q.L."/>
            <person name="Zhang D."/>
            <person name="Wang J.Y."/>
            <person name="Li Y.F."/>
            <person name="Zhong Z.M."/>
            <person name="Liu X."/>
            <person name="Yu X."/>
            <person name="Liu D.K."/>
            <person name="Tu X.D."/>
            <person name="Liu B."/>
            <person name="Hao Y."/>
            <person name="Liao X.Y."/>
            <person name="Jiang Y.T."/>
            <person name="Sun W.H."/>
            <person name="Chen J."/>
            <person name="Chen Y.Q."/>
            <person name="Ai Y."/>
            <person name="Zhai J.W."/>
            <person name="Wu S.S."/>
            <person name="Zhou Z."/>
            <person name="Hsiao Y.Y."/>
            <person name="Wu W.L."/>
            <person name="Chen Y.Y."/>
            <person name="Lin Y.F."/>
            <person name="Hsu J.L."/>
            <person name="Li C.Y."/>
            <person name="Wang Z.W."/>
            <person name="Zhao X."/>
            <person name="Zhong W.Y."/>
            <person name="Ma X.K."/>
            <person name="Ma L."/>
            <person name="Huang J."/>
            <person name="Chen G.Z."/>
            <person name="Huang M.Z."/>
            <person name="Huang L."/>
            <person name="Peng D.H."/>
            <person name="Luo Y.B."/>
            <person name="Zou S.Q."/>
            <person name="Chen S.P."/>
            <person name="Lan S."/>
            <person name="Tsai W.C."/>
            <person name="Van de Peer Y."/>
            <person name="Liu Z.J."/>
        </authorList>
    </citation>
    <scope>NUCLEOTIDE SEQUENCE [LARGE SCALE GENOMIC DNA]</scope>
    <source>
        <strain evidence="2">Lor287</strain>
    </source>
</reference>
<feature type="compositionally biased region" description="Polar residues" evidence="1">
    <location>
        <begin position="18"/>
        <end position="31"/>
    </location>
</feature>
<dbReference type="Proteomes" id="UP001418222">
    <property type="component" value="Unassembled WGS sequence"/>
</dbReference>
<feature type="region of interest" description="Disordered" evidence="1">
    <location>
        <begin position="16"/>
        <end position="37"/>
    </location>
</feature>
<comment type="caution">
    <text evidence="2">The sequence shown here is derived from an EMBL/GenBank/DDBJ whole genome shotgun (WGS) entry which is preliminary data.</text>
</comment>
<protein>
    <submittedName>
        <fullName evidence="2">Uncharacterized protein</fullName>
    </submittedName>
</protein>
<name>A0AAP0C5D9_9ASPA</name>
<gene>
    <name evidence="2" type="ORF">KSP39_PZI000843</name>
</gene>
<sequence length="53" mass="5612">MCIHDSIPVATVFEDTPATRNPMSPVTQIPNTPGAMRMGVLPGWDNAAVTESS</sequence>
<evidence type="ECO:0000256" key="1">
    <source>
        <dbReference type="SAM" id="MobiDB-lite"/>
    </source>
</evidence>
<dbReference type="EMBL" id="JBBWWQ010000001">
    <property type="protein sequence ID" value="KAK8957836.1"/>
    <property type="molecule type" value="Genomic_DNA"/>
</dbReference>
<keyword evidence="3" id="KW-1185">Reference proteome</keyword>
<organism evidence="2 3">
    <name type="scientific">Platanthera zijinensis</name>
    <dbReference type="NCBI Taxonomy" id="2320716"/>
    <lineage>
        <taxon>Eukaryota</taxon>
        <taxon>Viridiplantae</taxon>
        <taxon>Streptophyta</taxon>
        <taxon>Embryophyta</taxon>
        <taxon>Tracheophyta</taxon>
        <taxon>Spermatophyta</taxon>
        <taxon>Magnoliopsida</taxon>
        <taxon>Liliopsida</taxon>
        <taxon>Asparagales</taxon>
        <taxon>Orchidaceae</taxon>
        <taxon>Orchidoideae</taxon>
        <taxon>Orchideae</taxon>
        <taxon>Orchidinae</taxon>
        <taxon>Platanthera</taxon>
    </lineage>
</organism>
<accession>A0AAP0C5D9</accession>
<proteinExistence type="predicted"/>
<evidence type="ECO:0000313" key="2">
    <source>
        <dbReference type="EMBL" id="KAK8957836.1"/>
    </source>
</evidence>
<evidence type="ECO:0000313" key="3">
    <source>
        <dbReference type="Proteomes" id="UP001418222"/>
    </source>
</evidence>
<dbReference type="AlphaFoldDB" id="A0AAP0C5D9"/>